<evidence type="ECO:0000256" key="1">
    <source>
        <dbReference type="ARBA" id="ARBA00004138"/>
    </source>
</evidence>
<dbReference type="GO" id="GO:0008017">
    <property type="term" value="F:microtubule binding"/>
    <property type="evidence" value="ECO:0007669"/>
    <property type="project" value="TreeGrafter"/>
</dbReference>
<reference evidence="9" key="1">
    <citation type="submission" date="2021-05" db="EMBL/GenBank/DDBJ databases">
        <title>The genome of the haptophyte Pavlova lutheri (Diacronema luteri, Pavlovales) - a model for lipid biosynthesis in eukaryotic algae.</title>
        <authorList>
            <person name="Hulatt C.J."/>
            <person name="Posewitz M.C."/>
        </authorList>
    </citation>
    <scope>NUCLEOTIDE SEQUENCE</scope>
    <source>
        <strain evidence="9">NIVA-4/92</strain>
    </source>
</reference>
<evidence type="ECO:0000313" key="10">
    <source>
        <dbReference type="Proteomes" id="UP000751190"/>
    </source>
</evidence>
<protein>
    <recommendedName>
        <fullName evidence="3">Cilia- and flagella-associated protein 157</fullName>
    </recommendedName>
</protein>
<dbReference type="PANTHER" id="PTHR31954">
    <property type="entry name" value="CILIA- AND FLAGELLA-ASSOCIATED PROTEIN 157"/>
    <property type="match status" value="1"/>
</dbReference>
<evidence type="ECO:0000256" key="5">
    <source>
        <dbReference type="ARBA" id="ARBA00023069"/>
    </source>
</evidence>
<keyword evidence="6" id="KW-0966">Cell projection</keyword>
<accession>A0A8J5XJ54</accession>
<dbReference type="Proteomes" id="UP000751190">
    <property type="component" value="Unassembled WGS sequence"/>
</dbReference>
<evidence type="ECO:0000256" key="8">
    <source>
        <dbReference type="SAM" id="MobiDB-lite"/>
    </source>
</evidence>
<keyword evidence="4 7" id="KW-0175">Coiled coil</keyword>
<comment type="caution">
    <text evidence="9">The sequence shown here is derived from an EMBL/GenBank/DDBJ whole genome shotgun (WGS) entry which is preliminary data.</text>
</comment>
<dbReference type="AlphaFoldDB" id="A0A8J5XJ54"/>
<comment type="similarity">
    <text evidence="2">Belongs to the CFAP157 family.</text>
</comment>
<evidence type="ECO:0000256" key="4">
    <source>
        <dbReference type="ARBA" id="ARBA00023054"/>
    </source>
</evidence>
<evidence type="ECO:0000256" key="6">
    <source>
        <dbReference type="ARBA" id="ARBA00023273"/>
    </source>
</evidence>
<feature type="region of interest" description="Disordered" evidence="8">
    <location>
        <begin position="553"/>
        <end position="598"/>
    </location>
</feature>
<keyword evidence="5" id="KW-0969">Cilium</keyword>
<dbReference type="OrthoDB" id="539851at2759"/>
<feature type="coiled-coil region" evidence="7">
    <location>
        <begin position="233"/>
        <end position="355"/>
    </location>
</feature>
<evidence type="ECO:0000256" key="7">
    <source>
        <dbReference type="SAM" id="Coils"/>
    </source>
</evidence>
<dbReference type="PANTHER" id="PTHR31954:SF1">
    <property type="entry name" value="CILIA- AND FLAGELLA-ASSOCIATED PROTEIN 157"/>
    <property type="match status" value="1"/>
</dbReference>
<evidence type="ECO:0000256" key="3">
    <source>
        <dbReference type="ARBA" id="ARBA00014087"/>
    </source>
</evidence>
<proteinExistence type="inferred from homology"/>
<evidence type="ECO:0000313" key="9">
    <source>
        <dbReference type="EMBL" id="KAG8464549.1"/>
    </source>
</evidence>
<keyword evidence="10" id="KW-1185">Reference proteome</keyword>
<sequence>MSRPIDDFVGALLERRKDAPTSEGDREFFLTEIRVLKEKLNLAELRVEELVAKNAELSSTLGSQKMDQADIFEYLNGELAKKTQEVVRLEEGIQSFEENNAHLIAEYETKLTTSEDAHSADREQLEKQIGELTAALEELSDFRARKDELERDSAQVKATLDDEKREHQRHVSELERKHVQEKDRLKKEMLVKLRETKATLHKMTANQLDATTKRTIAENEQISSELAWQSKETDKLIRRNEKLTDEAKTLRRELELHKQTEEEFARKVHVYQKTIKTLLAKLNSMDLAKRSDTETLQHVEEEIERARALAHSQIESLEEEAARLRIGKGSAESEVEQLREEIERAHALAEQRESIVDDGVRFLLECLDDARSELPRLRSAIPIGAEASGTGGVASASVLGGGGSPSTHLEDEDSALVEFDGAQPDLSALSAQPSQLADLREPGQREAVLGSMLERLQAYQKQLAELAMHREWRAIQRHALEQRREGHDGVVPLPPIGMPPSAVAHGGALPASEIAPGVPMLMPDPFAFGPGLAAVPGRPAGGARAKADAFSLRSSSALESGVHGPVRPWGKRSKELPLSARHGPGTLPRASLASSSAV</sequence>
<dbReference type="GO" id="GO:0036064">
    <property type="term" value="C:ciliary basal body"/>
    <property type="evidence" value="ECO:0007669"/>
    <property type="project" value="TreeGrafter"/>
</dbReference>
<feature type="coiled-coil region" evidence="7">
    <location>
        <begin position="33"/>
        <end position="184"/>
    </location>
</feature>
<gene>
    <name evidence="9" type="ORF">KFE25_009917</name>
</gene>
<evidence type="ECO:0000256" key="2">
    <source>
        <dbReference type="ARBA" id="ARBA00010841"/>
    </source>
</evidence>
<organism evidence="9 10">
    <name type="scientific">Diacronema lutheri</name>
    <name type="common">Unicellular marine alga</name>
    <name type="synonym">Monochrysis lutheri</name>
    <dbReference type="NCBI Taxonomy" id="2081491"/>
    <lineage>
        <taxon>Eukaryota</taxon>
        <taxon>Haptista</taxon>
        <taxon>Haptophyta</taxon>
        <taxon>Pavlovophyceae</taxon>
        <taxon>Pavlovales</taxon>
        <taxon>Pavlovaceae</taxon>
        <taxon>Diacronema</taxon>
    </lineage>
</organism>
<dbReference type="EMBL" id="JAGTXO010000012">
    <property type="protein sequence ID" value="KAG8464549.1"/>
    <property type="molecule type" value="Genomic_DNA"/>
</dbReference>
<comment type="subcellular location">
    <subcellularLocation>
        <location evidence="1">Cell projection</location>
        <location evidence="1">Cilium</location>
    </subcellularLocation>
</comment>
<dbReference type="OMA" id="CANMAKK"/>
<dbReference type="InterPro" id="IPR038844">
    <property type="entry name" value="CFAP157"/>
</dbReference>
<name>A0A8J5XJ54_DIALT</name>